<evidence type="ECO:0000259" key="3">
    <source>
        <dbReference type="Pfam" id="PF13628"/>
    </source>
</evidence>
<feature type="domain" description="DUF4142" evidence="3">
    <location>
        <begin position="188"/>
        <end position="319"/>
    </location>
</feature>
<comment type="caution">
    <text evidence="4">The sequence shown here is derived from an EMBL/GenBank/DDBJ whole genome shotgun (WGS) entry which is preliminary data.</text>
</comment>
<dbReference type="PANTHER" id="PTHR39335">
    <property type="entry name" value="BLL4220 PROTEIN"/>
    <property type="match status" value="1"/>
</dbReference>
<dbReference type="PANTHER" id="PTHR39335:SF1">
    <property type="entry name" value="BLL4220 PROTEIN"/>
    <property type="match status" value="1"/>
</dbReference>
<dbReference type="PROSITE" id="PS51257">
    <property type="entry name" value="PROKAR_LIPOPROTEIN"/>
    <property type="match status" value="1"/>
</dbReference>
<protein>
    <submittedName>
        <fullName evidence="4">Putative lipoprotein with Yx(FWY)xxD motif</fullName>
    </submittedName>
</protein>
<dbReference type="InterPro" id="IPR005297">
    <property type="entry name" value="Lipoprotein_repeat"/>
</dbReference>
<reference evidence="4 5" key="1">
    <citation type="submission" date="2019-06" db="EMBL/GenBank/DDBJ databases">
        <title>Sequencing the genomes of 1000 actinobacteria strains.</title>
        <authorList>
            <person name="Klenk H.-P."/>
        </authorList>
    </citation>
    <scope>NUCLEOTIDE SEQUENCE [LARGE SCALE GENOMIC DNA]</scope>
    <source>
        <strain evidence="4 5">DSM 45679</strain>
    </source>
</reference>
<evidence type="ECO:0000313" key="5">
    <source>
        <dbReference type="Proteomes" id="UP000320876"/>
    </source>
</evidence>
<keyword evidence="2" id="KW-0732">Signal</keyword>
<dbReference type="Proteomes" id="UP000320876">
    <property type="component" value="Unassembled WGS sequence"/>
</dbReference>
<keyword evidence="5" id="KW-1185">Reference proteome</keyword>
<dbReference type="EMBL" id="VFML01000001">
    <property type="protein sequence ID" value="TQJ00977.1"/>
    <property type="molecule type" value="Genomic_DNA"/>
</dbReference>
<name>A0A542DD27_AMYCI</name>
<feature type="signal peptide" evidence="2">
    <location>
        <begin position="1"/>
        <end position="25"/>
    </location>
</feature>
<evidence type="ECO:0000313" key="4">
    <source>
        <dbReference type="EMBL" id="TQJ00977.1"/>
    </source>
</evidence>
<keyword evidence="1" id="KW-0472">Membrane</keyword>
<organism evidence="4 5">
    <name type="scientific">Amycolatopsis cihanbeyliensis</name>
    <dbReference type="NCBI Taxonomy" id="1128664"/>
    <lineage>
        <taxon>Bacteria</taxon>
        <taxon>Bacillati</taxon>
        <taxon>Actinomycetota</taxon>
        <taxon>Actinomycetes</taxon>
        <taxon>Pseudonocardiales</taxon>
        <taxon>Pseudonocardiaceae</taxon>
        <taxon>Amycolatopsis</taxon>
    </lineage>
</organism>
<feature type="chain" id="PRO_5022084175" evidence="2">
    <location>
        <begin position="26"/>
        <end position="394"/>
    </location>
</feature>
<dbReference type="GO" id="GO:0043448">
    <property type="term" value="P:alkane catabolic process"/>
    <property type="evidence" value="ECO:0007669"/>
    <property type="project" value="TreeGrafter"/>
</dbReference>
<proteinExistence type="predicted"/>
<gene>
    <name evidence="4" type="ORF">FB471_0634</name>
</gene>
<evidence type="ECO:0000256" key="2">
    <source>
        <dbReference type="SAM" id="SignalP"/>
    </source>
</evidence>
<dbReference type="Pfam" id="PF03640">
    <property type="entry name" value="Lipoprotein_15"/>
    <property type="match status" value="2"/>
</dbReference>
<sequence length="394" mass="42538">MTPRRRSLIPAAVGIALLAATTACDDSNSYGSYYSAGVPDGGQIRLVAQQTNPANRPPVHAVEAFDIGPMLVDDQGFSLYRYDRDDAGTSTSNCTGACAEVWQPMPASREPLGTLLQGRLGSFTRPDGSDQLTLAGWPLYRYTKDEVPGETTGQGVDDAWFPIRPSGGKIEEDAQLESVDTSTPLSDTDVELLVKVRQAGLWEMPSSNWARTQGENRRVREIGLILLVDHGRLDGMVRTVAGRFGAELPDQPNVKQQDWLNEMRDAGSAAEFDRIYANRLRLAHGKVLTYIANVRAGSRNEAVRAFADTGNSAVLRHINLLESTGLVDFEELPSPVLDASATAAGAALSMEATDVFLALLLAALLCGGTVLALWLVRGSGTRPRKPRTPPMTYP</sequence>
<keyword evidence="4" id="KW-0449">Lipoprotein</keyword>
<feature type="transmembrane region" description="Helical" evidence="1">
    <location>
        <begin position="355"/>
        <end position="376"/>
    </location>
</feature>
<dbReference type="RefSeq" id="WP_170220682.1">
    <property type="nucleotide sequence ID" value="NZ_VFML01000001.1"/>
</dbReference>
<dbReference type="InterPro" id="IPR025419">
    <property type="entry name" value="DUF4142"/>
</dbReference>
<keyword evidence="1" id="KW-0812">Transmembrane</keyword>
<dbReference type="AlphaFoldDB" id="A0A542DD27"/>
<evidence type="ECO:0000256" key="1">
    <source>
        <dbReference type="SAM" id="Phobius"/>
    </source>
</evidence>
<dbReference type="Pfam" id="PF13628">
    <property type="entry name" value="DUF4142"/>
    <property type="match status" value="1"/>
</dbReference>
<keyword evidence="1" id="KW-1133">Transmembrane helix</keyword>
<accession>A0A542DD27</accession>